<feature type="domain" description="ABC-type transport auxiliary lipoprotein component" evidence="2">
    <location>
        <begin position="56"/>
        <end position="173"/>
    </location>
</feature>
<dbReference type="EMBL" id="JAJVKT010000006">
    <property type="protein sequence ID" value="MCE7508318.1"/>
    <property type="molecule type" value="Genomic_DNA"/>
</dbReference>
<dbReference type="Gene3D" id="3.40.50.10610">
    <property type="entry name" value="ABC-type transport auxiliary lipoprotein component"/>
    <property type="match status" value="1"/>
</dbReference>
<organism evidence="3 4">
    <name type="scientific">Alloalcanivorax xenomutans</name>
    <dbReference type="NCBI Taxonomy" id="1094342"/>
    <lineage>
        <taxon>Bacteria</taxon>
        <taxon>Pseudomonadati</taxon>
        <taxon>Pseudomonadota</taxon>
        <taxon>Gammaproteobacteria</taxon>
        <taxon>Oceanospirillales</taxon>
        <taxon>Alcanivoracaceae</taxon>
        <taxon>Alloalcanivorax</taxon>
    </lineage>
</organism>
<feature type="signal peptide" evidence="1">
    <location>
        <begin position="1"/>
        <end position="24"/>
    </location>
</feature>
<evidence type="ECO:0000313" key="3">
    <source>
        <dbReference type="EMBL" id="MCE7508318.1"/>
    </source>
</evidence>
<proteinExistence type="predicted"/>
<comment type="caution">
    <text evidence="3">The sequence shown here is derived from an EMBL/GenBank/DDBJ whole genome shotgun (WGS) entry which is preliminary data.</text>
</comment>
<name>A0A9Q3ZC37_9GAMM</name>
<accession>A0A9Q3ZC37</accession>
<reference evidence="3" key="1">
    <citation type="submission" date="2022-01" db="EMBL/GenBank/DDBJ databases">
        <authorList>
            <person name="Karlyshev A.V."/>
            <person name="Jaspars M."/>
        </authorList>
    </citation>
    <scope>NUCLEOTIDE SEQUENCE</scope>
    <source>
        <strain evidence="3">AGSA3-2</strain>
    </source>
</reference>
<feature type="chain" id="PRO_5040294734" evidence="1">
    <location>
        <begin position="25"/>
        <end position="181"/>
    </location>
</feature>
<dbReference type="Pfam" id="PF03886">
    <property type="entry name" value="ABC_trans_aux"/>
    <property type="match status" value="1"/>
</dbReference>
<evidence type="ECO:0000313" key="4">
    <source>
        <dbReference type="Proteomes" id="UP001107961"/>
    </source>
</evidence>
<protein>
    <submittedName>
        <fullName evidence="3">PqiC family protein</fullName>
    </submittedName>
</protein>
<dbReference type="AlphaFoldDB" id="A0A9Q3ZC37"/>
<sequence length="181" mass="19265">MSRKRPARLVLVLPLLATLLAGCASNPAGPSVQYLLPGAAQSALRGELPDIRLDTAGYLDQSGVVMQTSAVEVRAARQHQWAEPLPRQLARSLAARLARSGVAAPGRLEVLVTRFQGTAEGEAVIEGQWRFLGDQGARAGAHFLERRPLRQDGYPALVEQLDEGWNAVADGIANGLTGAAR</sequence>
<keyword evidence="4" id="KW-1185">Reference proteome</keyword>
<evidence type="ECO:0000259" key="2">
    <source>
        <dbReference type="Pfam" id="PF03886"/>
    </source>
</evidence>
<dbReference type="RefSeq" id="WP_080531641.1">
    <property type="nucleotide sequence ID" value="NZ_CP012331.1"/>
</dbReference>
<dbReference type="PROSITE" id="PS51257">
    <property type="entry name" value="PROKAR_LIPOPROTEIN"/>
    <property type="match status" value="1"/>
</dbReference>
<dbReference type="KEGG" id="axe:P40_19435"/>
<dbReference type="Proteomes" id="UP001107961">
    <property type="component" value="Unassembled WGS sequence"/>
</dbReference>
<dbReference type="InterPro" id="IPR005586">
    <property type="entry name" value="ABC_trans_aux"/>
</dbReference>
<gene>
    <name evidence="3" type="ORF">LZG35_06675</name>
</gene>
<evidence type="ECO:0000256" key="1">
    <source>
        <dbReference type="SAM" id="SignalP"/>
    </source>
</evidence>
<keyword evidence="1" id="KW-0732">Signal</keyword>
<dbReference type="SUPFAM" id="SSF159594">
    <property type="entry name" value="XCC0632-like"/>
    <property type="match status" value="1"/>
</dbReference>